<evidence type="ECO:0000256" key="1">
    <source>
        <dbReference type="SAM" id="Phobius"/>
    </source>
</evidence>
<protein>
    <submittedName>
        <fullName evidence="2">Uncharacterized protein</fullName>
    </submittedName>
</protein>
<accession>A0A850SWD5</accession>
<proteinExistence type="predicted"/>
<evidence type="ECO:0000313" key="2">
    <source>
        <dbReference type="EMBL" id="NWH05644.1"/>
    </source>
</evidence>
<dbReference type="AlphaFoldDB" id="A0A850SWD5"/>
<keyword evidence="1" id="KW-0812">Transmembrane</keyword>
<comment type="caution">
    <text evidence="2">The sequence shown here is derived from an EMBL/GenBank/DDBJ whole genome shotgun (WGS) entry which is preliminary data.</text>
</comment>
<organism evidence="2 3">
    <name type="scientific">Desulfobacter latus</name>
    <dbReference type="NCBI Taxonomy" id="2292"/>
    <lineage>
        <taxon>Bacteria</taxon>
        <taxon>Pseudomonadati</taxon>
        <taxon>Thermodesulfobacteriota</taxon>
        <taxon>Desulfobacteria</taxon>
        <taxon>Desulfobacterales</taxon>
        <taxon>Desulfobacteraceae</taxon>
        <taxon>Desulfobacter</taxon>
    </lineage>
</organism>
<feature type="transmembrane region" description="Helical" evidence="1">
    <location>
        <begin position="12"/>
        <end position="30"/>
    </location>
</feature>
<sequence>MIHCRNILRDPKRLIVLFMAISFAVSYLPVTDNWLISFKGRTNLSALVISAMAVKKVFGTKNETRELAGSLNLVFNELKIATGQVRPVKEQKNGPVLLTEIHPEYPLSSNLSSLSADFGTGQRVPDLQSFYQSIILSPDPPPPEILS</sequence>
<gene>
    <name evidence="2" type="ORF">HXW94_11715</name>
</gene>
<dbReference type="RefSeq" id="WP_178367102.1">
    <property type="nucleotide sequence ID" value="NZ_JACADJ010000041.1"/>
</dbReference>
<keyword evidence="1" id="KW-1133">Transmembrane helix</keyword>
<name>A0A850SWD5_9BACT</name>
<dbReference type="EMBL" id="JACADJ010000041">
    <property type="protein sequence ID" value="NWH05644.1"/>
    <property type="molecule type" value="Genomic_DNA"/>
</dbReference>
<dbReference type="Proteomes" id="UP000553343">
    <property type="component" value="Unassembled WGS sequence"/>
</dbReference>
<reference evidence="2 3" key="1">
    <citation type="submission" date="2020-06" db="EMBL/GenBank/DDBJ databases">
        <title>High-quality draft genome of sulfate reducer Desulfobacter latus type strain AcrS2 isolated from marine sediment.</title>
        <authorList>
            <person name="Hoppe M."/>
            <person name="Larsen C.K."/>
            <person name="Marshall I.P.G."/>
            <person name="Schramm A."/>
            <person name="Marietou A.G."/>
        </authorList>
    </citation>
    <scope>NUCLEOTIDE SEQUENCE [LARGE SCALE GENOMIC DNA]</scope>
    <source>
        <strain evidence="2 3">AcRS2</strain>
    </source>
</reference>
<keyword evidence="3" id="KW-1185">Reference proteome</keyword>
<evidence type="ECO:0000313" key="3">
    <source>
        <dbReference type="Proteomes" id="UP000553343"/>
    </source>
</evidence>
<keyword evidence="1" id="KW-0472">Membrane</keyword>